<dbReference type="EMBL" id="CP067018">
    <property type="protein sequence ID" value="QQN60903.1"/>
    <property type="molecule type" value="Genomic_DNA"/>
</dbReference>
<evidence type="ECO:0000256" key="5">
    <source>
        <dbReference type="SAM" id="Phobius"/>
    </source>
</evidence>
<protein>
    <submittedName>
        <fullName evidence="6">Phage holin family protein</fullName>
    </submittedName>
</protein>
<keyword evidence="3 5" id="KW-1133">Transmembrane helix</keyword>
<sequence>MMKEYMIRLSDYVVGENHRGIFSFSKYVLYGVFAYLNIEAEVITILSVLMIIDTFCGITKSLRLGNKFNISIMAWGFATKFLILIIPLVVALMGKPLHKDFTWAVDVTIRVLIVNEGLSILANIASVYSRKNIQNVDLISRLIAWIRSLFISMAEKFMQNIKVNSDKGDKDLDI</sequence>
<feature type="transmembrane region" description="Helical" evidence="5">
    <location>
        <begin position="27"/>
        <end position="52"/>
    </location>
</feature>
<gene>
    <name evidence="6" type="ORF">I6H88_10140</name>
</gene>
<dbReference type="AlphaFoldDB" id="A0A7T7V382"/>
<evidence type="ECO:0000313" key="6">
    <source>
        <dbReference type="EMBL" id="QQN60903.1"/>
    </source>
</evidence>
<evidence type="ECO:0000256" key="3">
    <source>
        <dbReference type="ARBA" id="ARBA00022989"/>
    </source>
</evidence>
<dbReference type="InterPro" id="IPR006480">
    <property type="entry name" value="Phage_holin_4_1"/>
</dbReference>
<organism evidence="6 7">
    <name type="scientific">Elizabethkingia bruuniana</name>
    <dbReference type="NCBI Taxonomy" id="1756149"/>
    <lineage>
        <taxon>Bacteria</taxon>
        <taxon>Pseudomonadati</taxon>
        <taxon>Bacteroidota</taxon>
        <taxon>Flavobacteriia</taxon>
        <taxon>Flavobacteriales</taxon>
        <taxon>Weeksellaceae</taxon>
        <taxon>Elizabethkingia</taxon>
    </lineage>
</organism>
<reference evidence="6 7" key="1">
    <citation type="submission" date="2020-12" db="EMBL/GenBank/DDBJ databases">
        <title>FDA dAtabase for Regulatory Grade micrObial Sequences (FDA-ARGOS): Supporting development and validation of Infectious Disease Dx tests.</title>
        <authorList>
            <person name="Kerrigan L."/>
            <person name="Long C."/>
            <person name="Tallon L."/>
            <person name="Sadzewicz L."/>
            <person name="Zhao X."/>
            <person name="Boylan J."/>
            <person name="Ott S."/>
            <person name="Bowen H."/>
            <person name="Vavikolanu K."/>
            <person name="Mehta A."/>
            <person name="Aluvathingal J."/>
            <person name="Nadendla S."/>
            <person name="Yan Y."/>
            <person name="Sichtig H."/>
        </authorList>
    </citation>
    <scope>NUCLEOTIDE SEQUENCE [LARGE SCALE GENOMIC DNA]</scope>
    <source>
        <strain evidence="6 7">FDAARGOS_1031</strain>
    </source>
</reference>
<feature type="transmembrane region" description="Helical" evidence="5">
    <location>
        <begin position="72"/>
        <end position="93"/>
    </location>
</feature>
<proteinExistence type="predicted"/>
<dbReference type="GeneID" id="93135236"/>
<evidence type="ECO:0000256" key="2">
    <source>
        <dbReference type="ARBA" id="ARBA00022692"/>
    </source>
</evidence>
<keyword evidence="2 5" id="KW-0812">Transmembrane</keyword>
<dbReference type="KEGG" id="egm:AYC65_20135"/>
<keyword evidence="7" id="KW-1185">Reference proteome</keyword>
<evidence type="ECO:0000313" key="7">
    <source>
        <dbReference type="Proteomes" id="UP000595426"/>
    </source>
</evidence>
<comment type="subcellular location">
    <subcellularLocation>
        <location evidence="1">Membrane</location>
        <topology evidence="1">Multi-pass membrane protein</topology>
    </subcellularLocation>
</comment>
<dbReference type="NCBIfam" id="TIGR01593">
    <property type="entry name" value="holin_tox_secr"/>
    <property type="match status" value="1"/>
</dbReference>
<dbReference type="OrthoDB" id="1353109at2"/>
<dbReference type="Pfam" id="PF05105">
    <property type="entry name" value="Phage_holin_4_1"/>
    <property type="match status" value="1"/>
</dbReference>
<accession>A0A7T7V382</accession>
<keyword evidence="4 5" id="KW-0472">Membrane</keyword>
<dbReference type="Proteomes" id="UP000595426">
    <property type="component" value="Chromosome"/>
</dbReference>
<evidence type="ECO:0000256" key="4">
    <source>
        <dbReference type="ARBA" id="ARBA00023136"/>
    </source>
</evidence>
<evidence type="ECO:0000256" key="1">
    <source>
        <dbReference type="ARBA" id="ARBA00004141"/>
    </source>
</evidence>
<dbReference type="GO" id="GO:0016020">
    <property type="term" value="C:membrane"/>
    <property type="evidence" value="ECO:0007669"/>
    <property type="project" value="UniProtKB-SubCell"/>
</dbReference>
<dbReference type="RefSeq" id="WP_034870659.1">
    <property type="nucleotide sequence ID" value="NZ_CBCSDR010000008.1"/>
</dbReference>
<name>A0A7T7V382_9FLAO</name>